<comment type="caution">
    <text evidence="1">The sequence shown here is derived from an EMBL/GenBank/DDBJ whole genome shotgun (WGS) entry which is preliminary data.</text>
</comment>
<dbReference type="Proteomes" id="UP001139012">
    <property type="component" value="Unassembled WGS sequence"/>
</dbReference>
<dbReference type="RefSeq" id="WP_237868938.1">
    <property type="nucleotide sequence ID" value="NZ_JAKLUA010000001.1"/>
</dbReference>
<keyword evidence="2" id="KW-1185">Reference proteome</keyword>
<dbReference type="Gene3D" id="3.30.950.30">
    <property type="entry name" value="Schlafen, AAA domain"/>
    <property type="match status" value="1"/>
</dbReference>
<dbReference type="InterPro" id="IPR038461">
    <property type="entry name" value="Schlafen_AlbA_2_dom_sf"/>
</dbReference>
<accession>A0ABS9LFF7</accession>
<reference evidence="1" key="1">
    <citation type="submission" date="2022-01" db="EMBL/GenBank/DDBJ databases">
        <title>Genome sequnece data of strain Bradyrhizobium sp. nov.</title>
        <authorList>
            <person name="Zhang J."/>
        </authorList>
    </citation>
    <scope>NUCLEOTIDE SEQUENCE</scope>
    <source>
        <strain evidence="1">WYCCWR 12774</strain>
    </source>
</reference>
<gene>
    <name evidence="1" type="ORF">L6637_02170</name>
</gene>
<sequence length="469" mass="51307">MQFEQSVIDNLVASPAEALNVELKTWIEPAQPAGVEKIVKATFALRNRNGGYMLIGFDDKTLAPDTANRPSDVRAIFNLDDIQAIISRYSQEPFEIAVAFGSRDGKEYPVIVVPPGVKTPVAATRDLQDGGRTRIRVGAVYFRTLASNGVPSSSEARPADWRDILEICFDNREADIGRFLRRHLAGRDLPGLLASLAQYGTSLPPPVPTLSQRSTTLLDDGEKLFSNAIGARQLSVEEQQLVDSGSWSVALVIEPPHAAAKPDQTFINTIASSNPNYTGWPVWHDTQGASNALNRPKVTGGCLEALIFSIVTGWSAHLDYWRLNPKGEFYLHRVLQDDGVPDKVQPRTALDPVITILRVTEAIAVGISYAKALGWEPDKTTLAFAFRWRGLAGRQLTRWADPFDTIMGGTAHDDQVTAQVELPLDTPLSALAPAVEKAVADLFVSFGGATVPSATIEHWVQRLIERRLN</sequence>
<evidence type="ECO:0000313" key="2">
    <source>
        <dbReference type="Proteomes" id="UP001139012"/>
    </source>
</evidence>
<proteinExistence type="predicted"/>
<evidence type="ECO:0008006" key="3">
    <source>
        <dbReference type="Google" id="ProtNLM"/>
    </source>
</evidence>
<evidence type="ECO:0000313" key="1">
    <source>
        <dbReference type="EMBL" id="MCG2665737.1"/>
    </source>
</evidence>
<dbReference type="EMBL" id="JAKLUA010000001">
    <property type="protein sequence ID" value="MCG2665737.1"/>
    <property type="molecule type" value="Genomic_DNA"/>
</dbReference>
<organism evidence="1 2">
    <name type="scientific">Bradyrhizobium zhengyangense</name>
    <dbReference type="NCBI Taxonomy" id="2911009"/>
    <lineage>
        <taxon>Bacteria</taxon>
        <taxon>Pseudomonadati</taxon>
        <taxon>Pseudomonadota</taxon>
        <taxon>Alphaproteobacteria</taxon>
        <taxon>Hyphomicrobiales</taxon>
        <taxon>Nitrobacteraceae</taxon>
        <taxon>Bradyrhizobium</taxon>
    </lineage>
</organism>
<protein>
    <recommendedName>
        <fullName evidence="3">ATP-binding protein</fullName>
    </recommendedName>
</protein>
<name>A0ABS9LFF7_9BRAD</name>